<dbReference type="InterPro" id="IPR003703">
    <property type="entry name" value="Acyl_CoA_thio"/>
</dbReference>
<keyword evidence="5" id="KW-1185">Reference proteome</keyword>
<dbReference type="CDD" id="cd03445">
    <property type="entry name" value="Thioesterase_II_repeat2"/>
    <property type="match status" value="1"/>
</dbReference>
<proteinExistence type="inferred from homology"/>
<dbReference type="Proteomes" id="UP000326565">
    <property type="component" value="Unassembled WGS sequence"/>
</dbReference>
<evidence type="ECO:0000256" key="2">
    <source>
        <dbReference type="ARBA" id="ARBA00022801"/>
    </source>
</evidence>
<dbReference type="CDD" id="cd03444">
    <property type="entry name" value="Thioesterase_II_repeat1"/>
    <property type="match status" value="1"/>
</dbReference>
<name>A0A5N5X9U9_9EURO</name>
<feature type="domain" description="Acyl-CoA thioesterase-like N-terminal HotDog" evidence="3">
    <location>
        <begin position="63"/>
        <end position="140"/>
    </location>
</feature>
<dbReference type="AlphaFoldDB" id="A0A5N5X9U9"/>
<dbReference type="InterPro" id="IPR042171">
    <property type="entry name" value="Acyl-CoA_hotdog"/>
</dbReference>
<dbReference type="PANTHER" id="PTHR11066:SF64">
    <property type="entry name" value="ACYL-COA THIOESTERASE (AFU_ORTHOLOGUE AFUA_1G12060)"/>
    <property type="match status" value="1"/>
</dbReference>
<dbReference type="InterPro" id="IPR029069">
    <property type="entry name" value="HotDog_dom_sf"/>
</dbReference>
<dbReference type="GO" id="GO:0009062">
    <property type="term" value="P:fatty acid catabolic process"/>
    <property type="evidence" value="ECO:0007669"/>
    <property type="project" value="TreeGrafter"/>
</dbReference>
<dbReference type="GO" id="GO:0006637">
    <property type="term" value="P:acyl-CoA metabolic process"/>
    <property type="evidence" value="ECO:0007669"/>
    <property type="project" value="InterPro"/>
</dbReference>
<dbReference type="PANTHER" id="PTHR11066">
    <property type="entry name" value="ACYL-COA THIOESTERASE"/>
    <property type="match status" value="1"/>
</dbReference>
<dbReference type="InterPro" id="IPR049449">
    <property type="entry name" value="TesB_ACOT8-like_N"/>
</dbReference>
<evidence type="ECO:0000259" key="3">
    <source>
        <dbReference type="Pfam" id="PF13622"/>
    </source>
</evidence>
<accession>A0A5N5X9U9</accession>
<organism evidence="4 5">
    <name type="scientific">Aspergillus leporis</name>
    <dbReference type="NCBI Taxonomy" id="41062"/>
    <lineage>
        <taxon>Eukaryota</taxon>
        <taxon>Fungi</taxon>
        <taxon>Dikarya</taxon>
        <taxon>Ascomycota</taxon>
        <taxon>Pezizomycotina</taxon>
        <taxon>Eurotiomycetes</taxon>
        <taxon>Eurotiomycetidae</taxon>
        <taxon>Eurotiales</taxon>
        <taxon>Aspergillaceae</taxon>
        <taxon>Aspergillus</taxon>
        <taxon>Aspergillus subgen. Circumdati</taxon>
    </lineage>
</organism>
<gene>
    <name evidence="4" type="ORF">BDV29DRAFT_75753</name>
</gene>
<evidence type="ECO:0000313" key="4">
    <source>
        <dbReference type="EMBL" id="KAB8076895.1"/>
    </source>
</evidence>
<dbReference type="OrthoDB" id="68328at2759"/>
<dbReference type="Pfam" id="PF13622">
    <property type="entry name" value="4HBT_3"/>
    <property type="match status" value="1"/>
</dbReference>
<evidence type="ECO:0000313" key="5">
    <source>
        <dbReference type="Proteomes" id="UP000326565"/>
    </source>
</evidence>
<dbReference type="Gene3D" id="2.40.160.210">
    <property type="entry name" value="Acyl-CoA thioesterase, double hotdog domain"/>
    <property type="match status" value="1"/>
</dbReference>
<reference evidence="4 5" key="1">
    <citation type="submission" date="2019-04" db="EMBL/GenBank/DDBJ databases">
        <title>Friends and foes A comparative genomics study of 23 Aspergillus species from section Flavi.</title>
        <authorList>
            <consortium name="DOE Joint Genome Institute"/>
            <person name="Kjaerbolling I."/>
            <person name="Vesth T."/>
            <person name="Frisvad J.C."/>
            <person name="Nybo J.L."/>
            <person name="Theobald S."/>
            <person name="Kildgaard S."/>
            <person name="Isbrandt T."/>
            <person name="Kuo A."/>
            <person name="Sato A."/>
            <person name="Lyhne E.K."/>
            <person name="Kogle M.E."/>
            <person name="Wiebenga A."/>
            <person name="Kun R.S."/>
            <person name="Lubbers R.J."/>
            <person name="Makela M.R."/>
            <person name="Barry K."/>
            <person name="Chovatia M."/>
            <person name="Clum A."/>
            <person name="Daum C."/>
            <person name="Haridas S."/>
            <person name="He G."/>
            <person name="LaButti K."/>
            <person name="Lipzen A."/>
            <person name="Mondo S."/>
            <person name="Riley R."/>
            <person name="Salamov A."/>
            <person name="Simmons B.A."/>
            <person name="Magnuson J.K."/>
            <person name="Henrissat B."/>
            <person name="Mortensen U.H."/>
            <person name="Larsen T.O."/>
            <person name="Devries R.P."/>
            <person name="Grigoriev I.V."/>
            <person name="Machida M."/>
            <person name="Baker S.E."/>
            <person name="Andersen M.R."/>
        </authorList>
    </citation>
    <scope>NUCLEOTIDE SEQUENCE [LARGE SCALE GENOMIC DNA]</scope>
    <source>
        <strain evidence="4 5">CBS 151.66</strain>
    </source>
</reference>
<protein>
    <submittedName>
        <fullName evidence="4">Thioesterase-like superfamily-domain-containing protein</fullName>
    </submittedName>
</protein>
<dbReference type="GO" id="GO:0047617">
    <property type="term" value="F:fatty acyl-CoA hydrolase activity"/>
    <property type="evidence" value="ECO:0007669"/>
    <property type="project" value="InterPro"/>
</dbReference>
<comment type="similarity">
    <text evidence="1">Belongs to the C/M/P thioester hydrolase family.</text>
</comment>
<keyword evidence="2" id="KW-0378">Hydrolase</keyword>
<dbReference type="EMBL" id="ML732175">
    <property type="protein sequence ID" value="KAB8076895.1"/>
    <property type="molecule type" value="Genomic_DNA"/>
</dbReference>
<evidence type="ECO:0000256" key="1">
    <source>
        <dbReference type="ARBA" id="ARBA00006538"/>
    </source>
</evidence>
<sequence>MLRPKIEGSDSDPQELRSPRAFVELMALKQLDSPRHLHGITSDEPEKMERFQSLAVPYPPGEGQMAFGGHVYAQSAYAASKTVGKGFVIHDMTGTFILPGRLDVPYVYTVRHLRDGKMYCTRAVDARQDGKICFSCLCSFKRDEGTAGFNHQPLSVQERFKSTLGAKRPEDQPVSPSVDADWWTEQVDSGSITEREFPGLDVRKVDMQGYNLTEDVKRNPDKYRQLTQYSLKGSPQDPAVSISRAELKDREQSGEYDNLYACAHMYSSDRNSLLLIPRALGHRTWSAMASLTLTVVFHQHGDALRMIDWDAAPSQDDADLPIRWFVQEGWTPRSAENRAIHESWLWSPDGKLLASSYQDSLLRLRKPDREGKL</sequence>
<dbReference type="GO" id="GO:0005782">
    <property type="term" value="C:peroxisomal matrix"/>
    <property type="evidence" value="ECO:0007669"/>
    <property type="project" value="TreeGrafter"/>
</dbReference>
<dbReference type="SUPFAM" id="SSF54637">
    <property type="entry name" value="Thioesterase/thiol ester dehydrase-isomerase"/>
    <property type="match status" value="2"/>
</dbReference>